<dbReference type="Proteomes" id="UP000228906">
    <property type="component" value="Unassembled WGS sequence"/>
</dbReference>
<dbReference type="AlphaFoldDB" id="A0A2H0UX97"/>
<organism evidence="1 2">
    <name type="scientific">bacterium (Candidatus Gribaldobacteria) CG10_big_fil_rev_8_21_14_0_10_41_12</name>
    <dbReference type="NCBI Taxonomy" id="2014277"/>
    <lineage>
        <taxon>Bacteria</taxon>
        <taxon>Candidatus Gribaldobacteria</taxon>
    </lineage>
</organism>
<protein>
    <recommendedName>
        <fullName evidence="3">Type 4 fimbrial biogenesis protein PilX N-terminal domain-containing protein</fullName>
    </recommendedName>
</protein>
<name>A0A2H0UX97_9BACT</name>
<accession>A0A2H0UX97</accession>
<dbReference type="EMBL" id="PFAV01000034">
    <property type="protein sequence ID" value="PIR91461.1"/>
    <property type="molecule type" value="Genomic_DNA"/>
</dbReference>
<proteinExistence type="predicted"/>
<evidence type="ECO:0008006" key="3">
    <source>
        <dbReference type="Google" id="ProtNLM"/>
    </source>
</evidence>
<evidence type="ECO:0000313" key="2">
    <source>
        <dbReference type="Proteomes" id="UP000228906"/>
    </source>
</evidence>
<evidence type="ECO:0000313" key="1">
    <source>
        <dbReference type="EMBL" id="PIR91461.1"/>
    </source>
</evidence>
<reference evidence="2" key="1">
    <citation type="submission" date="2017-09" db="EMBL/GenBank/DDBJ databases">
        <title>Depth-based differentiation of microbial function through sediment-hosted aquifers and enrichment of novel symbionts in the deep terrestrial subsurface.</title>
        <authorList>
            <person name="Probst A.J."/>
            <person name="Ladd B."/>
            <person name="Jarett J.K."/>
            <person name="Geller-Mcgrath D.E."/>
            <person name="Sieber C.M.K."/>
            <person name="Emerson J.B."/>
            <person name="Anantharaman K."/>
            <person name="Thomas B.C."/>
            <person name="Malmstrom R."/>
            <person name="Stieglmeier M."/>
            <person name="Klingl A."/>
            <person name="Woyke T."/>
            <person name="Ryan C.M."/>
            <person name="Banfield J.F."/>
        </authorList>
    </citation>
    <scope>NUCLEOTIDE SEQUENCE [LARGE SCALE GENOMIC DNA]</scope>
</reference>
<gene>
    <name evidence="1" type="ORF">COU03_02130</name>
</gene>
<sequence length="444" mass="47606">MFSNTRGSIMVMAMIILGTMIFLAAYFLSFTIAGAKTTQSYELSTKAYYLAEAGLAEAIFKLQEDPIWRAAFETMPTAEDPECVGWSISPLTRTSVLESGGSYTVSVVNLGCAKAEISSVGAVTYGEATARKVAKTQVYKAMGNVVSEFGVFSGGPSENIEFSSVNPARIHNGSLFSNNLLKIKNESQVFVDNKALAANNILVDDDAQLLAISCAKNICQTGCEAISECPPESVSLPPLDFDSAEPASYLSQAEQSDCGSVRQDGQSNCFFTPAEFTKVMWDSYPALSLPIGATVYVAGDVNISASQTVTVNGILATDGNIDLGTNLCWMYPAFPYVRCGNPRVIVVSPGAGQSSGLLAQGKVNVSSYLNSLTVQGLIYAGGEAKFSSLNNPTEIHGGLVGRKLTFSSLWNSFDIYLDPEMIVNTFHNAQYSPTITIDHWEENY</sequence>
<comment type="caution">
    <text evidence="1">The sequence shown here is derived from an EMBL/GenBank/DDBJ whole genome shotgun (WGS) entry which is preliminary data.</text>
</comment>